<dbReference type="AlphaFoldDB" id="A0A067NKR7"/>
<dbReference type="InParanoid" id="A0A067NKR7"/>
<gene>
    <name evidence="1" type="ORF">PLEOSDRAFT_162368</name>
</gene>
<dbReference type="OrthoDB" id="2788229at2759"/>
<dbReference type="HOGENOM" id="CLU_056564_0_0_1"/>
<evidence type="ECO:0000313" key="2">
    <source>
        <dbReference type="Proteomes" id="UP000027073"/>
    </source>
</evidence>
<dbReference type="Proteomes" id="UP000027073">
    <property type="component" value="Unassembled WGS sequence"/>
</dbReference>
<organism evidence="1 2">
    <name type="scientific">Pleurotus ostreatus (strain PC15)</name>
    <name type="common">Oyster mushroom</name>
    <dbReference type="NCBI Taxonomy" id="1137138"/>
    <lineage>
        <taxon>Eukaryota</taxon>
        <taxon>Fungi</taxon>
        <taxon>Dikarya</taxon>
        <taxon>Basidiomycota</taxon>
        <taxon>Agaricomycotina</taxon>
        <taxon>Agaricomycetes</taxon>
        <taxon>Agaricomycetidae</taxon>
        <taxon>Agaricales</taxon>
        <taxon>Pleurotineae</taxon>
        <taxon>Pleurotaceae</taxon>
        <taxon>Pleurotus</taxon>
    </lineage>
</organism>
<evidence type="ECO:0000313" key="1">
    <source>
        <dbReference type="EMBL" id="KDQ24181.1"/>
    </source>
</evidence>
<proteinExistence type="predicted"/>
<dbReference type="EMBL" id="KL198012">
    <property type="protein sequence ID" value="KDQ24181.1"/>
    <property type="molecule type" value="Genomic_DNA"/>
</dbReference>
<dbReference type="VEuPathDB" id="FungiDB:PLEOSDRAFT_162368"/>
<evidence type="ECO:0008006" key="3">
    <source>
        <dbReference type="Google" id="ProtNLM"/>
    </source>
</evidence>
<protein>
    <recommendedName>
        <fullName evidence="3">F-box domain-containing protein</fullName>
    </recommendedName>
</protein>
<accession>A0A067NKR7</accession>
<reference evidence="2" key="1">
    <citation type="journal article" date="2014" name="Proc. Natl. Acad. Sci. U.S.A.">
        <title>Extensive sampling of basidiomycete genomes demonstrates inadequacy of the white-rot/brown-rot paradigm for wood decay fungi.</title>
        <authorList>
            <person name="Riley R."/>
            <person name="Salamov A.A."/>
            <person name="Brown D.W."/>
            <person name="Nagy L.G."/>
            <person name="Floudas D."/>
            <person name="Held B.W."/>
            <person name="Levasseur A."/>
            <person name="Lombard V."/>
            <person name="Morin E."/>
            <person name="Otillar R."/>
            <person name="Lindquist E.A."/>
            <person name="Sun H."/>
            <person name="LaButti K.M."/>
            <person name="Schmutz J."/>
            <person name="Jabbour D."/>
            <person name="Luo H."/>
            <person name="Baker S.E."/>
            <person name="Pisabarro A.G."/>
            <person name="Walton J.D."/>
            <person name="Blanchette R.A."/>
            <person name="Henrissat B."/>
            <person name="Martin F."/>
            <person name="Cullen D."/>
            <person name="Hibbett D.S."/>
            <person name="Grigoriev I.V."/>
        </authorList>
    </citation>
    <scope>NUCLEOTIDE SEQUENCE [LARGE SCALE GENOMIC DNA]</scope>
    <source>
        <strain evidence="2">PC15</strain>
    </source>
</reference>
<name>A0A067NKR7_PLEO1</name>
<sequence>MLASLDIVYQILHWLKEDRKALRECSLVCRSWLRPSQCLIFKKFVSTIVLDRPYARYTGRAAIFADSPHLATYVQHVQIYVTSLRICGHLPPLLRRFTNTRSFGITTYSSDHWADVPKDLRCCIEDMVALRTLEQLDLGHWIFSPQQLNNLLKHCSPTLRSLGLWTLEIRASEREEVEPVELAGLTELCFDKHTSLPAEGTLKTPNVNTVARLLHSQCSAARCRPLSIPGISDEVSTWSFHINLFECIINERCSAINFDDLVNLRHLSLTIECHFHPVNPDPLLHPIISALGRILLRIPTAHLRFLDIYFLCKYDWFKWVQGDWDHMVAILVPFVNTGKLLEKVSFVVETHRDDSTYSMITCAIDKRLKCFETRLQPDVGPGRIPYGGRTR</sequence>